<dbReference type="SUPFAM" id="SSF47473">
    <property type="entry name" value="EF-hand"/>
    <property type="match status" value="1"/>
</dbReference>
<gene>
    <name evidence="2" type="ORF">HNR73_004593</name>
</gene>
<feature type="domain" description="EF-hand" evidence="1">
    <location>
        <begin position="38"/>
        <end position="67"/>
    </location>
</feature>
<sequence length="67" mass="7654">MSELDDAVRAFNDIDADGDGFITGTEMKKYYEGILTAEQVDLIFKLTDSDHDRRITLEEFAPLLNNR</sequence>
<proteinExistence type="predicted"/>
<dbReference type="Proteomes" id="UP000548476">
    <property type="component" value="Unassembled WGS sequence"/>
</dbReference>
<dbReference type="PROSITE" id="PS50222">
    <property type="entry name" value="EF_HAND_2"/>
    <property type="match status" value="2"/>
</dbReference>
<reference evidence="2 3" key="1">
    <citation type="submission" date="2020-08" db="EMBL/GenBank/DDBJ databases">
        <title>Genomic Encyclopedia of Type Strains, Phase IV (KMG-IV): sequencing the most valuable type-strain genomes for metagenomic binning, comparative biology and taxonomic classification.</title>
        <authorList>
            <person name="Goeker M."/>
        </authorList>
    </citation>
    <scope>NUCLEOTIDE SEQUENCE [LARGE SCALE GENOMIC DNA]</scope>
    <source>
        <strain evidence="2 3">YIM 65646</strain>
    </source>
</reference>
<name>A0A841FXL9_9ACTN</name>
<dbReference type="RefSeq" id="WP_184789564.1">
    <property type="nucleotide sequence ID" value="NZ_BONT01000058.1"/>
</dbReference>
<dbReference type="InterPro" id="IPR011992">
    <property type="entry name" value="EF-hand-dom_pair"/>
</dbReference>
<evidence type="ECO:0000313" key="2">
    <source>
        <dbReference type="EMBL" id="MBB6036720.1"/>
    </source>
</evidence>
<dbReference type="EMBL" id="JACHGT010000010">
    <property type="protein sequence ID" value="MBB6036720.1"/>
    <property type="molecule type" value="Genomic_DNA"/>
</dbReference>
<evidence type="ECO:0000313" key="3">
    <source>
        <dbReference type="Proteomes" id="UP000548476"/>
    </source>
</evidence>
<comment type="caution">
    <text evidence="2">The sequence shown here is derived from an EMBL/GenBank/DDBJ whole genome shotgun (WGS) entry which is preliminary data.</text>
</comment>
<protein>
    <submittedName>
        <fullName evidence="2">Ca2+-binding EF-hand superfamily protein</fullName>
    </submittedName>
</protein>
<dbReference type="PROSITE" id="PS00018">
    <property type="entry name" value="EF_HAND_1"/>
    <property type="match status" value="2"/>
</dbReference>
<evidence type="ECO:0000259" key="1">
    <source>
        <dbReference type="PROSITE" id="PS50222"/>
    </source>
</evidence>
<dbReference type="SMART" id="SM00054">
    <property type="entry name" value="EFh"/>
    <property type="match status" value="2"/>
</dbReference>
<accession>A0A841FXL9</accession>
<dbReference type="Pfam" id="PF13499">
    <property type="entry name" value="EF-hand_7"/>
    <property type="match status" value="1"/>
</dbReference>
<dbReference type="InterPro" id="IPR018247">
    <property type="entry name" value="EF_Hand_1_Ca_BS"/>
</dbReference>
<keyword evidence="3" id="KW-1185">Reference proteome</keyword>
<dbReference type="AlphaFoldDB" id="A0A841FXL9"/>
<dbReference type="Gene3D" id="1.10.238.10">
    <property type="entry name" value="EF-hand"/>
    <property type="match status" value="1"/>
</dbReference>
<feature type="domain" description="EF-hand" evidence="1">
    <location>
        <begin position="2"/>
        <end position="37"/>
    </location>
</feature>
<organism evidence="2 3">
    <name type="scientific">Phytomonospora endophytica</name>
    <dbReference type="NCBI Taxonomy" id="714109"/>
    <lineage>
        <taxon>Bacteria</taxon>
        <taxon>Bacillati</taxon>
        <taxon>Actinomycetota</taxon>
        <taxon>Actinomycetes</taxon>
        <taxon>Micromonosporales</taxon>
        <taxon>Micromonosporaceae</taxon>
        <taxon>Phytomonospora</taxon>
    </lineage>
</organism>
<dbReference type="CDD" id="cd00051">
    <property type="entry name" value="EFh"/>
    <property type="match status" value="1"/>
</dbReference>
<dbReference type="InterPro" id="IPR002048">
    <property type="entry name" value="EF_hand_dom"/>
</dbReference>
<dbReference type="GO" id="GO:0005509">
    <property type="term" value="F:calcium ion binding"/>
    <property type="evidence" value="ECO:0007669"/>
    <property type="project" value="InterPro"/>
</dbReference>